<feature type="region of interest" description="Disordered" evidence="7">
    <location>
        <begin position="424"/>
        <end position="451"/>
    </location>
</feature>
<dbReference type="SUPFAM" id="SSF56112">
    <property type="entry name" value="Protein kinase-like (PK-like)"/>
    <property type="match status" value="1"/>
</dbReference>
<dbReference type="Pfam" id="PF00536">
    <property type="entry name" value="SAM_1"/>
    <property type="match status" value="1"/>
</dbReference>
<dbReference type="SUPFAM" id="SSF47769">
    <property type="entry name" value="SAM/Pointed domain"/>
    <property type="match status" value="1"/>
</dbReference>
<dbReference type="Pfam" id="PF14847">
    <property type="entry name" value="Ras_bdg_2"/>
    <property type="match status" value="1"/>
</dbReference>
<evidence type="ECO:0000256" key="7">
    <source>
        <dbReference type="SAM" id="MobiDB-lite"/>
    </source>
</evidence>
<feature type="compositionally biased region" description="Basic and acidic residues" evidence="7">
    <location>
        <begin position="158"/>
        <end position="168"/>
    </location>
</feature>
<dbReference type="InterPro" id="IPR013761">
    <property type="entry name" value="SAM/pointed_sf"/>
</dbReference>
<gene>
    <name evidence="10" type="ORF">EV702DRAFT_387756</name>
</gene>
<dbReference type="EMBL" id="JABBWD010000003">
    <property type="protein sequence ID" value="KAG1782553.1"/>
    <property type="molecule type" value="Genomic_DNA"/>
</dbReference>
<dbReference type="AlphaFoldDB" id="A0A9P7D851"/>
<feature type="region of interest" description="Disordered" evidence="7">
    <location>
        <begin position="553"/>
        <end position="607"/>
    </location>
</feature>
<dbReference type="Gene3D" id="3.10.20.90">
    <property type="entry name" value="Phosphatidylinositol 3-kinase Catalytic Subunit, Chain A, domain 1"/>
    <property type="match status" value="1"/>
</dbReference>
<dbReference type="SMART" id="SM01304">
    <property type="entry name" value="Ras_bdg_2"/>
    <property type="match status" value="1"/>
</dbReference>
<dbReference type="PANTHER" id="PTHR48016">
    <property type="entry name" value="MAP KINASE KINASE KINASE SSK2-RELATED-RELATED"/>
    <property type="match status" value="1"/>
</dbReference>
<dbReference type="OrthoDB" id="266718at2759"/>
<evidence type="ECO:0000313" key="11">
    <source>
        <dbReference type="Proteomes" id="UP000714275"/>
    </source>
</evidence>
<feature type="compositionally biased region" description="Polar residues" evidence="7">
    <location>
        <begin position="32"/>
        <end position="45"/>
    </location>
</feature>
<dbReference type="InterPro" id="IPR011009">
    <property type="entry name" value="Kinase-like_dom_sf"/>
</dbReference>
<dbReference type="PROSITE" id="PS50105">
    <property type="entry name" value="SAM_DOMAIN"/>
    <property type="match status" value="1"/>
</dbReference>
<evidence type="ECO:0000256" key="2">
    <source>
        <dbReference type="ARBA" id="ARBA00022679"/>
    </source>
</evidence>
<comment type="similarity">
    <text evidence="1">Belongs to the protein kinase superfamily. STE Ser/Thr protein kinase family. MAP kinase kinase kinase subfamily.</text>
</comment>
<dbReference type="SMART" id="SM00454">
    <property type="entry name" value="SAM"/>
    <property type="match status" value="1"/>
</dbReference>
<feature type="compositionally biased region" description="Pro residues" evidence="7">
    <location>
        <begin position="261"/>
        <end position="280"/>
    </location>
</feature>
<dbReference type="InterPro" id="IPR017441">
    <property type="entry name" value="Protein_kinase_ATP_BS"/>
</dbReference>
<feature type="region of interest" description="Disordered" evidence="7">
    <location>
        <begin position="641"/>
        <end position="670"/>
    </location>
</feature>
<evidence type="ECO:0000259" key="9">
    <source>
        <dbReference type="PROSITE" id="PS50105"/>
    </source>
</evidence>
<keyword evidence="3 6" id="KW-0547">Nucleotide-binding</keyword>
<protein>
    <submittedName>
        <fullName evidence="10">Pkinase-domain-containing protein</fullName>
    </submittedName>
</protein>
<keyword evidence="5 6" id="KW-0067">ATP-binding</keyword>
<sequence>MAAITASNLPTLDIAYSKSPRSTDNHHPRSFITLSSPRTHSSSFPVTPMSAVAPTCLLDPPHGTSFSDFMRTWNDAHVARWLADNKCAAHIPSFKNNDIRGDILLELDQDTLKEMGIASIGDRLRIVNGVKNLRIKCSQRTAVCSLAHTRSFMDSLDVRSLESSREPPRTNAADYSHSRTNSREISSSRDPSPTSRTHKRLDSNRPAPLVLSPSSGRPDLPRIIREPQSGDSIRNTPTIRPLPQIGQPPQSTTPNSYTPRPSLPPLPPAPRVQPPQPPRPSRTLHPVVGPRTRTPNQADATNYANSPLPPAPTPTPSTMLTTPTQSNNWSFGLPSDPRSAPPPIKSPSPLGSRSSPRSINVAHNRNISFNGVPSPLAPTPTNSKLPPRPSTTGTSAHPYASVQAPASLQAPVQNGSALSPIVESFQGQTSASSSGSSSPPAFAVGRGPFNPPAHNTALDTLRRKLVRFSMPEEQRSYTVDVADCAGGIEVMEKVLKKADKVGSSRRNDVMSRVETDDGGLSVDGWSVYLEWDETNDSGKPLSEAELLAVCHSSSDEPVKGRGLTLRKSGRTKRSKDLQRIFGENPPRNISPTSPSIQPRPSESDHEPDADIILTIDDSQGQKARAIKRASTISVLSGLGVRDPEKALDPSASPTQGQLKHPLPSVNSAKKPSKLRNFFGQRPPSELITTHLTEYFPFTDRKMLRNARHSMMLRASSVSGEKRNSTVSLTPPLPSRFSTSTQGSGSAQRSMSPSRTMSSSRNSTISTSSTIPDTRSLAAPSIGEVPPRVSISAEDGRSVILTGDDVEKLSSFDSKPQLLPPVTFPSISLSESMEDLTGPLRPRSNSNASKRMSFMTELRSKRDRSDTASLLTVDEITAEVENRRQSMAVDMGVEGAEDWTKVEPDIDDVISLSEADAVLEDDEDDEDESEDVEEEDETGRAMNSSGGKWIKGALIGAGSFGKVYLGMDAVNGLLMAVKQVELPRGSAPNEERKKNMLSALEREIDLLKDLSHPNIVQYLCKSAYSTLFQISRKLTHGKNKDSSVDDDFLNIFLEYVPGGSVTALLRSYGAFEEPLVKNFVRQILQGLNYLHERDIIHRDIKGANILVDNKGGIKISDFGISKKVDGNLLTGKRMNRPSLQGSVFWMAPEVVKQTGHTSAADIWSVGCLVVEMLTGEHPWAQLTQMQAIFKIGQSAKPAIPSDISSEAQDFLTKTFDLNHSARPSAGELLQHPWVAVKKHAGFSSKNAALKSIPTIEISA</sequence>
<feature type="compositionally biased region" description="Polar residues" evidence="7">
    <location>
        <begin position="293"/>
        <end position="305"/>
    </location>
</feature>
<dbReference type="InterPro" id="IPR000719">
    <property type="entry name" value="Prot_kinase_dom"/>
</dbReference>
<keyword evidence="2" id="KW-0808">Transferase</keyword>
<evidence type="ECO:0000256" key="6">
    <source>
        <dbReference type="PROSITE-ProRule" id="PRU10141"/>
    </source>
</evidence>
<evidence type="ECO:0000313" key="10">
    <source>
        <dbReference type="EMBL" id="KAG1782553.1"/>
    </source>
</evidence>
<feature type="compositionally biased region" description="Polar residues" evidence="7">
    <location>
        <begin position="379"/>
        <end position="395"/>
    </location>
</feature>
<evidence type="ECO:0000256" key="5">
    <source>
        <dbReference type="ARBA" id="ARBA00022840"/>
    </source>
</evidence>
<dbReference type="InterPro" id="IPR001660">
    <property type="entry name" value="SAM"/>
</dbReference>
<evidence type="ECO:0000259" key="8">
    <source>
        <dbReference type="PROSITE" id="PS50011"/>
    </source>
</evidence>
<dbReference type="GO" id="GO:0000165">
    <property type="term" value="P:MAPK cascade"/>
    <property type="evidence" value="ECO:0007669"/>
    <property type="project" value="UniProtKB-ARBA"/>
</dbReference>
<feature type="compositionally biased region" description="Low complexity" evidence="7">
    <location>
        <begin position="347"/>
        <end position="358"/>
    </location>
</feature>
<feature type="domain" description="Protein kinase" evidence="8">
    <location>
        <begin position="948"/>
        <end position="1233"/>
    </location>
</feature>
<feature type="compositionally biased region" description="Polar residues" evidence="7">
    <location>
        <begin position="247"/>
        <end position="258"/>
    </location>
</feature>
<dbReference type="GO" id="GO:0005524">
    <property type="term" value="F:ATP binding"/>
    <property type="evidence" value="ECO:0007669"/>
    <property type="project" value="UniProtKB-UniRule"/>
</dbReference>
<dbReference type="PROSITE" id="PS00108">
    <property type="entry name" value="PROTEIN_KINASE_ST"/>
    <property type="match status" value="1"/>
</dbReference>
<evidence type="ECO:0000256" key="4">
    <source>
        <dbReference type="ARBA" id="ARBA00022777"/>
    </source>
</evidence>
<feature type="compositionally biased region" description="Low complexity" evidence="7">
    <location>
        <begin position="748"/>
        <end position="775"/>
    </location>
</feature>
<proteinExistence type="inferred from homology"/>
<feature type="region of interest" description="Disordered" evidence="7">
    <location>
        <begin position="913"/>
        <end position="943"/>
    </location>
</feature>
<keyword evidence="11" id="KW-1185">Reference proteome</keyword>
<dbReference type="InterPro" id="IPR008271">
    <property type="entry name" value="Ser/Thr_kinase_AS"/>
</dbReference>
<feature type="region of interest" description="Disordered" evidence="7">
    <location>
        <begin position="158"/>
        <end position="398"/>
    </location>
</feature>
<feature type="compositionally biased region" description="Polar residues" evidence="7">
    <location>
        <begin position="361"/>
        <end position="371"/>
    </location>
</feature>
<dbReference type="Pfam" id="PF00069">
    <property type="entry name" value="Pkinase"/>
    <property type="match status" value="1"/>
</dbReference>
<comment type="caution">
    <text evidence="10">The sequence shown here is derived from an EMBL/GenBank/DDBJ whole genome shotgun (WGS) entry which is preliminary data.</text>
</comment>
<organism evidence="10 11">
    <name type="scientific">Suillus placidus</name>
    <dbReference type="NCBI Taxonomy" id="48579"/>
    <lineage>
        <taxon>Eukaryota</taxon>
        <taxon>Fungi</taxon>
        <taxon>Dikarya</taxon>
        <taxon>Basidiomycota</taxon>
        <taxon>Agaricomycotina</taxon>
        <taxon>Agaricomycetes</taxon>
        <taxon>Agaricomycetidae</taxon>
        <taxon>Boletales</taxon>
        <taxon>Suillineae</taxon>
        <taxon>Suillaceae</taxon>
        <taxon>Suillus</taxon>
    </lineage>
</organism>
<feature type="compositionally biased region" description="Low complexity" evidence="7">
    <location>
        <begin position="424"/>
        <end position="442"/>
    </location>
</feature>
<feature type="compositionally biased region" description="Acidic residues" evidence="7">
    <location>
        <begin position="916"/>
        <end position="936"/>
    </location>
</feature>
<name>A0A9P7D851_9AGAM</name>
<dbReference type="PROSITE" id="PS00107">
    <property type="entry name" value="PROTEIN_KINASE_ATP"/>
    <property type="match status" value="1"/>
</dbReference>
<dbReference type="Gene3D" id="1.10.150.50">
    <property type="entry name" value="Transcription Factor, Ets-1"/>
    <property type="match status" value="1"/>
</dbReference>
<feature type="region of interest" description="Disordered" evidence="7">
    <location>
        <begin position="714"/>
        <end position="782"/>
    </location>
</feature>
<dbReference type="InterPro" id="IPR029458">
    <property type="entry name" value="Ras-bd_By2"/>
</dbReference>
<dbReference type="PROSITE" id="PS50011">
    <property type="entry name" value="PROTEIN_KINASE_DOM"/>
    <property type="match status" value="1"/>
</dbReference>
<dbReference type="InterPro" id="IPR050538">
    <property type="entry name" value="MAP_kinase_kinase_kinase"/>
</dbReference>
<feature type="compositionally biased region" description="Polar residues" evidence="7">
    <location>
        <begin position="587"/>
        <end position="600"/>
    </location>
</feature>
<feature type="compositionally biased region" description="Polar residues" evidence="7">
    <location>
        <begin position="735"/>
        <end position="747"/>
    </location>
</feature>
<dbReference type="Proteomes" id="UP000714275">
    <property type="component" value="Unassembled WGS sequence"/>
</dbReference>
<dbReference type="Gene3D" id="1.10.510.10">
    <property type="entry name" value="Transferase(Phosphotransferase) domain 1"/>
    <property type="match status" value="1"/>
</dbReference>
<evidence type="ECO:0000256" key="3">
    <source>
        <dbReference type="ARBA" id="ARBA00022741"/>
    </source>
</evidence>
<feature type="region of interest" description="Disordered" evidence="7">
    <location>
        <begin position="15"/>
        <end position="45"/>
    </location>
</feature>
<keyword evidence="4" id="KW-0418">Kinase</keyword>
<dbReference type="PANTHER" id="PTHR48016:SF56">
    <property type="entry name" value="MAPKK KINASE"/>
    <property type="match status" value="1"/>
</dbReference>
<feature type="binding site" evidence="6">
    <location>
        <position position="977"/>
    </location>
    <ligand>
        <name>ATP</name>
        <dbReference type="ChEBI" id="CHEBI:30616"/>
    </ligand>
</feature>
<dbReference type="GO" id="GO:0004672">
    <property type="term" value="F:protein kinase activity"/>
    <property type="evidence" value="ECO:0007669"/>
    <property type="project" value="InterPro"/>
</dbReference>
<feature type="compositionally biased region" description="Polar residues" evidence="7">
    <location>
        <begin position="229"/>
        <end position="238"/>
    </location>
</feature>
<dbReference type="SMART" id="SM00220">
    <property type="entry name" value="S_TKc"/>
    <property type="match status" value="1"/>
</dbReference>
<feature type="domain" description="SAM" evidence="9">
    <location>
        <begin position="73"/>
        <end position="136"/>
    </location>
</feature>
<accession>A0A9P7D851</accession>
<reference evidence="10" key="1">
    <citation type="journal article" date="2020" name="New Phytol.">
        <title>Comparative genomics reveals dynamic genome evolution in host specialist ectomycorrhizal fungi.</title>
        <authorList>
            <person name="Lofgren L.A."/>
            <person name="Nguyen N.H."/>
            <person name="Vilgalys R."/>
            <person name="Ruytinx J."/>
            <person name="Liao H.L."/>
            <person name="Branco S."/>
            <person name="Kuo A."/>
            <person name="LaButti K."/>
            <person name="Lipzen A."/>
            <person name="Andreopoulos W."/>
            <person name="Pangilinan J."/>
            <person name="Riley R."/>
            <person name="Hundley H."/>
            <person name="Na H."/>
            <person name="Barry K."/>
            <person name="Grigoriev I.V."/>
            <person name="Stajich J.E."/>
            <person name="Kennedy P.G."/>
        </authorList>
    </citation>
    <scope>NUCLEOTIDE SEQUENCE</scope>
    <source>
        <strain evidence="10">DOB743</strain>
    </source>
</reference>
<evidence type="ECO:0000256" key="1">
    <source>
        <dbReference type="ARBA" id="ARBA00006529"/>
    </source>
</evidence>
<dbReference type="CDD" id="cd09534">
    <property type="entry name" value="SAM_Ste11_fungal"/>
    <property type="match status" value="1"/>
</dbReference>